<dbReference type="GO" id="GO:0032454">
    <property type="term" value="F:histone H3K9 demethylase activity"/>
    <property type="evidence" value="ECO:0007669"/>
    <property type="project" value="TreeGrafter"/>
</dbReference>
<feature type="region of interest" description="Disordered" evidence="1">
    <location>
        <begin position="964"/>
        <end position="986"/>
    </location>
</feature>
<accession>A0AAW1S2P2</accession>
<dbReference type="SUPFAM" id="SSF51197">
    <property type="entry name" value="Clavaminate synthase-like"/>
    <property type="match status" value="1"/>
</dbReference>
<reference evidence="3 4" key="1">
    <citation type="journal article" date="2024" name="Nat. Commun.">
        <title>Phylogenomics reveals the evolutionary origins of lichenization in chlorophyte algae.</title>
        <authorList>
            <person name="Puginier C."/>
            <person name="Libourel C."/>
            <person name="Otte J."/>
            <person name="Skaloud P."/>
            <person name="Haon M."/>
            <person name="Grisel S."/>
            <person name="Petersen M."/>
            <person name="Berrin J.G."/>
            <person name="Delaux P.M."/>
            <person name="Dal Grande F."/>
            <person name="Keller J."/>
        </authorList>
    </citation>
    <scope>NUCLEOTIDE SEQUENCE [LARGE SCALE GENOMIC DNA]</scope>
    <source>
        <strain evidence="3 4">SAG 2145</strain>
    </source>
</reference>
<feature type="region of interest" description="Disordered" evidence="1">
    <location>
        <begin position="657"/>
        <end position="702"/>
    </location>
</feature>
<feature type="compositionally biased region" description="Polar residues" evidence="1">
    <location>
        <begin position="1191"/>
        <end position="1202"/>
    </location>
</feature>
<dbReference type="PANTHER" id="PTHR10694:SF7">
    <property type="entry name" value="[HISTONE H3]-TRIMETHYL-L-LYSINE(9) DEMETHYLASE"/>
    <property type="match status" value="1"/>
</dbReference>
<feature type="region of interest" description="Disordered" evidence="1">
    <location>
        <begin position="1349"/>
        <end position="1377"/>
    </location>
</feature>
<feature type="compositionally biased region" description="Polar residues" evidence="1">
    <location>
        <begin position="863"/>
        <end position="875"/>
    </location>
</feature>
<dbReference type="GO" id="GO:0005634">
    <property type="term" value="C:nucleus"/>
    <property type="evidence" value="ECO:0007669"/>
    <property type="project" value="TreeGrafter"/>
</dbReference>
<evidence type="ECO:0000313" key="4">
    <source>
        <dbReference type="Proteomes" id="UP001438707"/>
    </source>
</evidence>
<feature type="region of interest" description="Disordered" evidence="1">
    <location>
        <begin position="1178"/>
        <end position="1210"/>
    </location>
</feature>
<dbReference type="PROSITE" id="PS51184">
    <property type="entry name" value="JMJC"/>
    <property type="match status" value="1"/>
</dbReference>
<protein>
    <recommendedName>
        <fullName evidence="2">JmjC domain-containing protein</fullName>
    </recommendedName>
</protein>
<feature type="region of interest" description="Disordered" evidence="1">
    <location>
        <begin position="815"/>
        <end position="943"/>
    </location>
</feature>
<dbReference type="GO" id="GO:0051864">
    <property type="term" value="F:histone H3K36 demethylase activity"/>
    <property type="evidence" value="ECO:0007669"/>
    <property type="project" value="TreeGrafter"/>
</dbReference>
<feature type="domain" description="JmjC" evidence="2">
    <location>
        <begin position="140"/>
        <end position="303"/>
    </location>
</feature>
<comment type="caution">
    <text evidence="3">The sequence shown here is derived from an EMBL/GenBank/DDBJ whole genome shotgun (WGS) entry which is preliminary data.</text>
</comment>
<dbReference type="Proteomes" id="UP001438707">
    <property type="component" value="Unassembled WGS sequence"/>
</dbReference>
<dbReference type="SMART" id="SM00558">
    <property type="entry name" value="JmjC"/>
    <property type="match status" value="1"/>
</dbReference>
<evidence type="ECO:0000313" key="3">
    <source>
        <dbReference type="EMBL" id="KAK9840479.1"/>
    </source>
</evidence>
<name>A0AAW1S2P2_9CHLO</name>
<feature type="compositionally biased region" description="Basic residues" evidence="1">
    <location>
        <begin position="657"/>
        <end position="675"/>
    </location>
</feature>
<sequence>MASGEPQFCKVLKPTKEEWSLPFTEYVEAQLKQHKDFAMLKIIPPRGYIARREGFPKLEQIKIQTPIRQHVFGTQGTYRCLLEEQKALSVADFKRLSYSRAHRTPPKGHRQDDLLERAFWSAVTLNPPLYGADTPVSFFDEKVEGWNIKNLGCLLTQHNVPRIPGVTTPMTYFGMWKSFFSWHVEDMDLYSINYMHFGAPKVWYCVSPKDRAKFEAMARAQFPELYRCCPCFLRHKDILISPRVLRNHHIEYTLAKQEAGEFIVLNAGAYHSGFNMGFNCAEAVNFALQQWLPIGRAAEQCDCSALPDGVCLDMVLFRKSRKLREQGNQARPVSTRHHIGGTVNSPFCDTFGACKPASKQAACANATWRREIAPVVALQAARSHGSAASDASSMSEDTDMDESSAADSGKEREEKESEDKRTDLPALQAIVRQAEAGFADVAARLEEIAVPSSQEASKAQEGARPMLERRHKTAASTALALLSVSARTREAWEAPASARLRKRTTHVLRARAKALKQSAGSSGSKHSRRLASRSPVGAHQMTPPPHVKAATGGGPRMMMGHERSANGTGLLGKRRSADGSSAGEGSMTDGEHEDDSWPAGIWFPGCTHVAVPKKLREAAKRARTAAGTDLAVGSPSKALPGLLHVDKPAANLLHRHLATSLQRPRKTARRSKASHKPTQPAARHQHLPEQPSAEPQKEMADHHSDFQLRLKAFFKNLKPRRDDGHQGTSSIECSAALETKGLADAAQQIQGKLPAGRWHQGKWHEHHSSSSTSTGHDGTLGGDHSSDADEIPVAHVSSPEEALVWARANYKGAPHKLSSSLSADAQPTSPGTISPAGSHAAGSGAEHDAAAEAGTIGIEDHTPSSSSQHQACSELQQDRDPQQMGASDVLCSLPGPPAELGAEAGAKEQSRPRGPLAMSTDFDPVPDEEPNHKDDSLSLPAHGNSYQDRELASLHRMETNHAHVPRISQAARTALPPKSPDWDEDRQLTGSRSLLMCSDEHQAGPEMLEEACDIVADSVGGPAVGPTGSTRAAAAESDSDVEVVAVVDPALSTQAQPSQAGISTDKLLSHEPVKKSEPLQHFNFAFGLDLQDRYPSDRRYQSYGKLFSHEPAVKSQQEQQPIRLTLAEATSSHMSQPPQKPPATKARLGDNCHDSLHAASRSSSAQVYLRLAPRRTVTDGMTVKKNKDSNSSRLTTAGSSVADQPAHRSAVKAKAVAQPCVRWPEMSEARAKGLAKQVSPSLILKRPQQSYIGINDRVSAGHSQSKDMGTDSKAVAQQQQQCEGPHPKANARLTGSHARHIAAQAARREAVEAARMAVNARRAQHMAAVNKPPASASIPIRLPVHLPLNSTDSAVPDPDPKGSAQAPPPSLSLSQSHANCNLKLPQLDAQGSTWLAPLHDGIPALGVRSSKK</sequence>
<keyword evidence="4" id="KW-1185">Reference proteome</keyword>
<organism evidence="3 4">
    <name type="scientific">Apatococcus lobatus</name>
    <dbReference type="NCBI Taxonomy" id="904363"/>
    <lineage>
        <taxon>Eukaryota</taxon>
        <taxon>Viridiplantae</taxon>
        <taxon>Chlorophyta</taxon>
        <taxon>core chlorophytes</taxon>
        <taxon>Trebouxiophyceae</taxon>
        <taxon>Chlorellales</taxon>
        <taxon>Chlorellaceae</taxon>
        <taxon>Apatococcus</taxon>
    </lineage>
</organism>
<evidence type="ECO:0000256" key="1">
    <source>
        <dbReference type="SAM" id="MobiDB-lite"/>
    </source>
</evidence>
<feature type="region of interest" description="Disordered" evidence="1">
    <location>
        <begin position="512"/>
        <end position="599"/>
    </location>
</feature>
<proteinExistence type="predicted"/>
<dbReference type="InterPro" id="IPR003347">
    <property type="entry name" value="JmjC_dom"/>
</dbReference>
<dbReference type="Gene3D" id="2.60.120.650">
    <property type="entry name" value="Cupin"/>
    <property type="match status" value="1"/>
</dbReference>
<dbReference type="Pfam" id="PF02373">
    <property type="entry name" value="JmjC"/>
    <property type="match status" value="1"/>
</dbReference>
<feature type="compositionally biased region" description="Polar residues" evidence="1">
    <location>
        <begin position="817"/>
        <end position="832"/>
    </location>
</feature>
<evidence type="ECO:0000259" key="2">
    <source>
        <dbReference type="PROSITE" id="PS51184"/>
    </source>
</evidence>
<dbReference type="GO" id="GO:0000785">
    <property type="term" value="C:chromatin"/>
    <property type="evidence" value="ECO:0007669"/>
    <property type="project" value="TreeGrafter"/>
</dbReference>
<dbReference type="PANTHER" id="PTHR10694">
    <property type="entry name" value="LYSINE-SPECIFIC DEMETHYLASE"/>
    <property type="match status" value="1"/>
</dbReference>
<feature type="region of interest" description="Disordered" evidence="1">
    <location>
        <begin position="384"/>
        <end position="425"/>
    </location>
</feature>
<feature type="compositionally biased region" description="Basic and acidic residues" evidence="1">
    <location>
        <begin position="408"/>
        <end position="423"/>
    </location>
</feature>
<dbReference type="GO" id="GO:0010468">
    <property type="term" value="P:regulation of gene expression"/>
    <property type="evidence" value="ECO:0007669"/>
    <property type="project" value="TreeGrafter"/>
</dbReference>
<dbReference type="EMBL" id="JALJOS010000004">
    <property type="protein sequence ID" value="KAK9840479.1"/>
    <property type="molecule type" value="Genomic_DNA"/>
</dbReference>
<gene>
    <name evidence="3" type="ORF">WJX74_010388</name>
</gene>
<feature type="region of interest" description="Disordered" evidence="1">
    <location>
        <begin position="754"/>
        <end position="790"/>
    </location>
</feature>
<feature type="region of interest" description="Disordered" evidence="1">
    <location>
        <begin position="1129"/>
        <end position="1150"/>
    </location>
</feature>
<feature type="compositionally biased region" description="Low complexity" evidence="1">
    <location>
        <begin position="386"/>
        <end position="395"/>
    </location>
</feature>